<evidence type="ECO:0000256" key="2">
    <source>
        <dbReference type="SAM" id="SignalP"/>
    </source>
</evidence>
<protein>
    <submittedName>
        <fullName evidence="3">F0F1-type ATP synthase membrane subunit c/vacuolar-type H+-ATPase subunit K</fullName>
    </submittedName>
</protein>
<feature type="chain" id="PRO_5031246330" evidence="2">
    <location>
        <begin position="29"/>
        <end position="141"/>
    </location>
</feature>
<evidence type="ECO:0000313" key="3">
    <source>
        <dbReference type="EMBL" id="NIH93863.1"/>
    </source>
</evidence>
<proteinExistence type="predicted"/>
<organism evidence="3 4">
    <name type="scientific">Mycolicibacterium fluoranthenivorans</name>
    <dbReference type="NCBI Taxonomy" id="258505"/>
    <lineage>
        <taxon>Bacteria</taxon>
        <taxon>Bacillati</taxon>
        <taxon>Actinomycetota</taxon>
        <taxon>Actinomycetes</taxon>
        <taxon>Mycobacteriales</taxon>
        <taxon>Mycobacteriaceae</taxon>
        <taxon>Mycolicibacterium</taxon>
    </lineage>
</organism>
<dbReference type="RefSeq" id="WP_208410134.1">
    <property type="nucleotide sequence ID" value="NZ_JAANOW010000001.1"/>
</dbReference>
<evidence type="ECO:0000313" key="4">
    <source>
        <dbReference type="Proteomes" id="UP000547444"/>
    </source>
</evidence>
<dbReference type="Proteomes" id="UP000547444">
    <property type="component" value="Unassembled WGS sequence"/>
</dbReference>
<feature type="signal peptide" evidence="2">
    <location>
        <begin position="1"/>
        <end position="28"/>
    </location>
</feature>
<dbReference type="AlphaFoldDB" id="A0A7X5TW54"/>
<keyword evidence="2" id="KW-0732">Signal</keyword>
<sequence length="141" mass="13548">MKRLALGVGLAAVTAGVVVAISTGSAAAAGTDVTGQKYSDASSTLSGAGYTVIVGTTFGDEQGRDDCVVVNAVPRTVAAPENSSGSATKEMVVSLNCDSGAASNKSAGYSMGSPEGRAAKAAEESAAAKASAQASPDSGGQ</sequence>
<feature type="compositionally biased region" description="Low complexity" evidence="1">
    <location>
        <begin position="124"/>
        <end position="135"/>
    </location>
</feature>
<reference evidence="3 4" key="1">
    <citation type="submission" date="2020-03" db="EMBL/GenBank/DDBJ databases">
        <title>Sequencing the genomes of 1000 actinobacteria strains.</title>
        <authorList>
            <person name="Klenk H.-P."/>
        </authorList>
    </citation>
    <scope>NUCLEOTIDE SEQUENCE [LARGE SCALE GENOMIC DNA]</scope>
    <source>
        <strain evidence="3 4">DSM 44556</strain>
    </source>
</reference>
<dbReference type="EMBL" id="JAANOW010000001">
    <property type="protein sequence ID" value="NIH93863.1"/>
    <property type="molecule type" value="Genomic_DNA"/>
</dbReference>
<feature type="region of interest" description="Disordered" evidence="1">
    <location>
        <begin position="104"/>
        <end position="141"/>
    </location>
</feature>
<keyword evidence="4" id="KW-1185">Reference proteome</keyword>
<name>A0A7X5TW54_9MYCO</name>
<accession>A0A7X5TW54</accession>
<gene>
    <name evidence="3" type="ORF">FHU31_000819</name>
</gene>
<evidence type="ECO:0000256" key="1">
    <source>
        <dbReference type="SAM" id="MobiDB-lite"/>
    </source>
</evidence>
<comment type="caution">
    <text evidence="3">The sequence shown here is derived from an EMBL/GenBank/DDBJ whole genome shotgun (WGS) entry which is preliminary data.</text>
</comment>